<dbReference type="Proteomes" id="UP000029986">
    <property type="component" value="Chromosome"/>
</dbReference>
<reference evidence="1 2" key="1">
    <citation type="journal article" date="2014" name="Gut Pathog.">
        <title>Gene clusters of Hafnia alvei strain FB1 important in survival and pathogenesis: a draft genome perspective.</title>
        <authorList>
            <person name="Tan J.Y."/>
            <person name="Yin W.F."/>
            <person name="Chan K.G."/>
        </authorList>
    </citation>
    <scope>NUCLEOTIDE SEQUENCE [LARGE SCALE GENOMIC DNA]</scope>
    <source>
        <strain evidence="1 2">FB1</strain>
    </source>
</reference>
<name>A0A097R1G1_HAFAL</name>
<evidence type="ECO:0000313" key="2">
    <source>
        <dbReference type="Proteomes" id="UP000029986"/>
    </source>
</evidence>
<proteinExistence type="predicted"/>
<evidence type="ECO:0000313" key="1">
    <source>
        <dbReference type="EMBL" id="AIU72552.1"/>
    </source>
</evidence>
<dbReference type="eggNOG" id="COG1192">
    <property type="taxonomic scope" value="Bacteria"/>
</dbReference>
<sequence>MLLFPQKDDAKSAQNEKAFYVLSSRKVINEELSQLLRLAGFNQVTSVLQDLDLSHNLAISEKDYGIVIDIGRQEYIDNIVPAILAMVPRGVWCCVVGDSDSIMLAQAFLRDGIQYFNLNSQRELFVQSAISSTNLKSTRWAVSISILGCKGGVGNSSIAYQTISNIVQAKEMPSLFVQGATGSRDLDLLTGKKMVQEIVAGQKNLDLMSSSSSLYPDLSSDGFQKYNFVLFEEAINTANKETLRQLVESSSCLVLVMDRSMASVRVARGMIEVAESLNRSQLAPRRLFICLNDSRPFSMNMLSIEDLQSLLGRPLDVVFPYNKQKDGITRFVGLNRKIAPIDQLTRLILGGAPINKGSLINRLMKNGRLKKSQVA</sequence>
<protein>
    <submittedName>
        <fullName evidence="1">Tight adherance operon protein</fullName>
    </submittedName>
</protein>
<accession>A0A097R1G1</accession>
<dbReference type="SUPFAM" id="SSF52540">
    <property type="entry name" value="P-loop containing nucleoside triphosphate hydrolases"/>
    <property type="match status" value="1"/>
</dbReference>
<dbReference type="EMBL" id="CP009706">
    <property type="protein sequence ID" value="AIU72552.1"/>
    <property type="molecule type" value="Genomic_DNA"/>
</dbReference>
<dbReference type="AlphaFoldDB" id="A0A097R1G1"/>
<gene>
    <name evidence="1" type="ORF">AT03_09235</name>
</gene>
<organism evidence="1 2">
    <name type="scientific">Hafnia alvei FB1</name>
    <dbReference type="NCBI Taxonomy" id="1453496"/>
    <lineage>
        <taxon>Bacteria</taxon>
        <taxon>Pseudomonadati</taxon>
        <taxon>Pseudomonadota</taxon>
        <taxon>Gammaproteobacteria</taxon>
        <taxon>Enterobacterales</taxon>
        <taxon>Hafniaceae</taxon>
        <taxon>Hafnia</taxon>
    </lineage>
</organism>
<dbReference type="RefSeq" id="WP_025801729.1">
    <property type="nucleotide sequence ID" value="NZ_CP009706.1"/>
</dbReference>
<dbReference type="PATRIC" id="fig|1453496.5.peg.1848"/>
<dbReference type="OrthoDB" id="7066706at2"/>
<dbReference type="KEGG" id="hav:AT03_09235"/>
<dbReference type="HOGENOM" id="CLU_059520_0_0_6"/>
<dbReference type="Gene3D" id="3.40.50.300">
    <property type="entry name" value="P-loop containing nucleotide triphosphate hydrolases"/>
    <property type="match status" value="1"/>
</dbReference>
<keyword evidence="2" id="KW-1185">Reference proteome</keyword>
<dbReference type="InterPro" id="IPR027417">
    <property type="entry name" value="P-loop_NTPase"/>
</dbReference>